<dbReference type="SUPFAM" id="SSF161111">
    <property type="entry name" value="Cation efflux protein transmembrane domain-like"/>
    <property type="match status" value="1"/>
</dbReference>
<keyword evidence="7" id="KW-0406">Ion transport</keyword>
<evidence type="ECO:0000256" key="5">
    <source>
        <dbReference type="ARBA" id="ARBA00022906"/>
    </source>
</evidence>
<dbReference type="KEGG" id="mbah:HYN46_01165"/>
<feature type="transmembrane region" description="Helical" evidence="9">
    <location>
        <begin position="20"/>
        <end position="39"/>
    </location>
</feature>
<dbReference type="RefSeq" id="WP_114897736.1">
    <property type="nucleotide sequence ID" value="NZ_CP031222.1"/>
</dbReference>
<dbReference type="Pfam" id="PF16916">
    <property type="entry name" value="ZT_dimer"/>
    <property type="match status" value="1"/>
</dbReference>
<feature type="transmembrane region" description="Helical" evidence="9">
    <location>
        <begin position="152"/>
        <end position="173"/>
    </location>
</feature>
<dbReference type="InterPro" id="IPR058533">
    <property type="entry name" value="Cation_efflux_TM"/>
</dbReference>
<feature type="domain" description="Cation efflux protein transmembrane" evidence="10">
    <location>
        <begin position="21"/>
        <end position="210"/>
    </location>
</feature>
<feature type="transmembrane region" description="Helical" evidence="9">
    <location>
        <begin position="179"/>
        <end position="195"/>
    </location>
</feature>
<feature type="transmembrane region" description="Helical" evidence="9">
    <location>
        <begin position="51"/>
        <end position="69"/>
    </location>
</feature>
<dbReference type="InterPro" id="IPR027470">
    <property type="entry name" value="Cation_efflux_CTD"/>
</dbReference>
<evidence type="ECO:0000313" key="12">
    <source>
        <dbReference type="EMBL" id="AXI01626.1"/>
    </source>
</evidence>
<keyword evidence="4 9" id="KW-0812">Transmembrane</keyword>
<reference evidence="12 13" key="1">
    <citation type="submission" date="2018-07" db="EMBL/GenBank/DDBJ databases">
        <title>Genome sequencing of Moraxellaceae gen. HYN0046.</title>
        <authorList>
            <person name="Kim M."/>
            <person name="Yi H."/>
        </authorList>
    </citation>
    <scope>NUCLEOTIDE SEQUENCE [LARGE SCALE GENOMIC DNA]</scope>
    <source>
        <strain evidence="12 13">HYN0046</strain>
    </source>
</reference>
<dbReference type="Proteomes" id="UP000253940">
    <property type="component" value="Chromosome"/>
</dbReference>
<feature type="transmembrane region" description="Helical" evidence="9">
    <location>
        <begin position="117"/>
        <end position="140"/>
    </location>
</feature>
<comment type="similarity">
    <text evidence="2">Belongs to the cation diffusion facilitator (CDF) transporter (TC 2.A.4) family. SLC30A subfamily.</text>
</comment>
<keyword evidence="13" id="KW-1185">Reference proteome</keyword>
<keyword evidence="5" id="KW-0864">Zinc transport</keyword>
<feature type="transmembrane region" description="Helical" evidence="9">
    <location>
        <begin position="81"/>
        <end position="105"/>
    </location>
</feature>
<proteinExistence type="inferred from homology"/>
<evidence type="ECO:0000256" key="3">
    <source>
        <dbReference type="ARBA" id="ARBA00022448"/>
    </source>
</evidence>
<keyword evidence="6 9" id="KW-1133">Transmembrane helix</keyword>
<dbReference type="GO" id="GO:0005886">
    <property type="term" value="C:plasma membrane"/>
    <property type="evidence" value="ECO:0007669"/>
    <property type="project" value="TreeGrafter"/>
</dbReference>
<dbReference type="Pfam" id="PF01545">
    <property type="entry name" value="Cation_efflux"/>
    <property type="match status" value="1"/>
</dbReference>
<dbReference type="EMBL" id="CP031222">
    <property type="protein sequence ID" value="AXI01626.1"/>
    <property type="molecule type" value="Genomic_DNA"/>
</dbReference>
<dbReference type="AlphaFoldDB" id="A0A345P2W7"/>
<dbReference type="SUPFAM" id="SSF160240">
    <property type="entry name" value="Cation efflux protein cytoplasmic domain-like"/>
    <property type="match status" value="1"/>
</dbReference>
<evidence type="ECO:0000256" key="7">
    <source>
        <dbReference type="ARBA" id="ARBA00023065"/>
    </source>
</evidence>
<dbReference type="InterPro" id="IPR050681">
    <property type="entry name" value="CDF/SLC30A"/>
</dbReference>
<keyword evidence="5" id="KW-0862">Zinc</keyword>
<dbReference type="NCBIfam" id="TIGR01297">
    <property type="entry name" value="CDF"/>
    <property type="match status" value="1"/>
</dbReference>
<name>A0A345P2W7_9GAMM</name>
<dbReference type="InterPro" id="IPR027469">
    <property type="entry name" value="Cation_efflux_TMD_sf"/>
</dbReference>
<dbReference type="InterPro" id="IPR002524">
    <property type="entry name" value="Cation_efflux"/>
</dbReference>
<feature type="domain" description="Cation efflux protein cytoplasmic" evidence="11">
    <location>
        <begin position="214"/>
        <end position="287"/>
    </location>
</feature>
<evidence type="ECO:0000256" key="1">
    <source>
        <dbReference type="ARBA" id="ARBA00004141"/>
    </source>
</evidence>
<dbReference type="Gene3D" id="1.20.1510.10">
    <property type="entry name" value="Cation efflux protein transmembrane domain"/>
    <property type="match status" value="1"/>
</dbReference>
<comment type="subcellular location">
    <subcellularLocation>
        <location evidence="1">Membrane</location>
        <topology evidence="1">Multi-pass membrane protein</topology>
    </subcellularLocation>
</comment>
<evidence type="ECO:0000256" key="2">
    <source>
        <dbReference type="ARBA" id="ARBA00008873"/>
    </source>
</evidence>
<keyword evidence="3" id="KW-0813">Transport</keyword>
<dbReference type="GO" id="GO:0005385">
    <property type="term" value="F:zinc ion transmembrane transporter activity"/>
    <property type="evidence" value="ECO:0007669"/>
    <property type="project" value="TreeGrafter"/>
</dbReference>
<dbReference type="PANTHER" id="PTHR11562:SF17">
    <property type="entry name" value="RE54080P-RELATED"/>
    <property type="match status" value="1"/>
</dbReference>
<keyword evidence="8 9" id="KW-0472">Membrane</keyword>
<gene>
    <name evidence="12" type="ORF">HYN46_01165</name>
</gene>
<dbReference type="PANTHER" id="PTHR11562">
    <property type="entry name" value="CATION EFFLUX PROTEIN/ ZINC TRANSPORTER"/>
    <property type="match status" value="1"/>
</dbReference>
<dbReference type="OrthoDB" id="9809646at2"/>
<evidence type="ECO:0000256" key="4">
    <source>
        <dbReference type="ARBA" id="ARBA00022692"/>
    </source>
</evidence>
<organism evidence="12 13">
    <name type="scientific">Aquirhabdus parva</name>
    <dbReference type="NCBI Taxonomy" id="2283318"/>
    <lineage>
        <taxon>Bacteria</taxon>
        <taxon>Pseudomonadati</taxon>
        <taxon>Pseudomonadota</taxon>
        <taxon>Gammaproteobacteria</taxon>
        <taxon>Moraxellales</taxon>
        <taxon>Moraxellaceae</taxon>
        <taxon>Aquirhabdus</taxon>
    </lineage>
</organism>
<protein>
    <submittedName>
        <fullName evidence="12">Cation transporter</fullName>
    </submittedName>
</protein>
<evidence type="ECO:0000259" key="11">
    <source>
        <dbReference type="Pfam" id="PF16916"/>
    </source>
</evidence>
<sequence length="323" mass="35930">MSGTHDHHHEFNTQNEGRLWWVLSITCIFLIAEVIGGIWTHSLALLSDAAHVSTDAAAIAIAIAAIRVGRRPADDQRTYGYYRFEILGVVLNALLLFAVAVYILYEAYLRLSNPPELHSTGMMFIALGGLVANLVCMKILTAGNDGSLNMKAAYLEVLADMVGSAGVIVGAVIIYFTQWAWVDSVVAIAIGLWVLPRTWVLMKQSVQILLESVPEHLDVKAIRDALTAIDGVESVHDLHVWSLTADKVSLTIHLVCPERPTQEVLEDAMDLLAKRFSIFHVAIQCEEHPCAMSRPETEHYQEHEISVYDFSHQESKPEPHHQH</sequence>
<dbReference type="InterPro" id="IPR036837">
    <property type="entry name" value="Cation_efflux_CTD_sf"/>
</dbReference>
<accession>A0A345P2W7</accession>
<evidence type="ECO:0000256" key="8">
    <source>
        <dbReference type="ARBA" id="ARBA00023136"/>
    </source>
</evidence>
<evidence type="ECO:0000256" key="9">
    <source>
        <dbReference type="SAM" id="Phobius"/>
    </source>
</evidence>
<evidence type="ECO:0000313" key="13">
    <source>
        <dbReference type="Proteomes" id="UP000253940"/>
    </source>
</evidence>
<evidence type="ECO:0000256" key="6">
    <source>
        <dbReference type="ARBA" id="ARBA00022989"/>
    </source>
</evidence>
<evidence type="ECO:0000259" key="10">
    <source>
        <dbReference type="Pfam" id="PF01545"/>
    </source>
</evidence>